<reference evidence="1" key="2">
    <citation type="submission" date="2021-09" db="EMBL/GenBank/DDBJ databases">
        <authorList>
            <person name="Gilroy R."/>
        </authorList>
    </citation>
    <scope>NUCLEOTIDE SEQUENCE</scope>
    <source>
        <strain evidence="1">CHK55-1828</strain>
    </source>
</reference>
<proteinExistence type="predicted"/>
<dbReference type="RefSeq" id="WP_276828530.1">
    <property type="nucleotide sequence ID" value="NZ_DYVX01000084.1"/>
</dbReference>
<accession>A0A921HXR9</accession>
<evidence type="ECO:0000313" key="1">
    <source>
        <dbReference type="EMBL" id="HJF92746.1"/>
    </source>
</evidence>
<dbReference type="EMBL" id="DYVX01000084">
    <property type="protein sequence ID" value="HJF92746.1"/>
    <property type="molecule type" value="Genomic_DNA"/>
</dbReference>
<dbReference type="AlphaFoldDB" id="A0A921HXR9"/>
<name>A0A921HXR9_9BACT</name>
<comment type="caution">
    <text evidence="1">The sequence shown here is derived from an EMBL/GenBank/DDBJ whole genome shotgun (WGS) entry which is preliminary data.</text>
</comment>
<sequence>MILKQKRKKMVRLYNPALAGKRPEASFSAIYQELKAKQNESKSAVRLTTPFHREATTNGKARTIIDNYAEKRQK</sequence>
<gene>
    <name evidence="1" type="ORF">K8W02_10270</name>
</gene>
<reference evidence="1" key="1">
    <citation type="journal article" date="2021" name="PeerJ">
        <title>Extensive microbial diversity within the chicken gut microbiome revealed by metagenomics and culture.</title>
        <authorList>
            <person name="Gilroy R."/>
            <person name="Ravi A."/>
            <person name="Getino M."/>
            <person name="Pursley I."/>
            <person name="Horton D.L."/>
            <person name="Alikhan N.F."/>
            <person name="Baker D."/>
            <person name="Gharbi K."/>
            <person name="Hall N."/>
            <person name="Watson M."/>
            <person name="Adriaenssens E.M."/>
            <person name="Foster-Nyarko E."/>
            <person name="Jarju S."/>
            <person name="Secka A."/>
            <person name="Antonio M."/>
            <person name="Oren A."/>
            <person name="Chaudhuri R.R."/>
            <person name="La Ragione R."/>
            <person name="Hildebrand F."/>
            <person name="Pallen M.J."/>
        </authorList>
    </citation>
    <scope>NUCLEOTIDE SEQUENCE</scope>
    <source>
        <strain evidence="1">CHK55-1828</strain>
    </source>
</reference>
<organism evidence="1 2">
    <name type="scientific">Mediterranea massiliensis</name>
    <dbReference type="NCBI Taxonomy" id="1841865"/>
    <lineage>
        <taxon>Bacteria</taxon>
        <taxon>Pseudomonadati</taxon>
        <taxon>Bacteroidota</taxon>
        <taxon>Bacteroidia</taxon>
        <taxon>Bacteroidales</taxon>
        <taxon>Bacteroidaceae</taxon>
        <taxon>Mediterranea</taxon>
    </lineage>
</organism>
<protein>
    <submittedName>
        <fullName evidence="1">Uncharacterized protein</fullName>
    </submittedName>
</protein>
<dbReference type="Proteomes" id="UP000717835">
    <property type="component" value="Unassembled WGS sequence"/>
</dbReference>
<evidence type="ECO:0000313" key="2">
    <source>
        <dbReference type="Proteomes" id="UP000717835"/>
    </source>
</evidence>